<dbReference type="Proteomes" id="UP000276345">
    <property type="component" value="Chromosome"/>
</dbReference>
<dbReference type="AlphaFoldDB" id="A0A447NVY9"/>
<organism evidence="2 3">
    <name type="scientific">Salmonella enterica subsp. enterica serovar Sanjuan</name>
    <dbReference type="NCBI Taxonomy" id="1160765"/>
    <lineage>
        <taxon>Bacteria</taxon>
        <taxon>Pseudomonadati</taxon>
        <taxon>Pseudomonadota</taxon>
        <taxon>Gammaproteobacteria</taxon>
        <taxon>Enterobacterales</taxon>
        <taxon>Enterobacteriaceae</taxon>
        <taxon>Salmonella</taxon>
    </lineage>
</organism>
<dbReference type="EMBL" id="LR134142">
    <property type="protein sequence ID" value="VEA07455.1"/>
    <property type="molecule type" value="Genomic_DNA"/>
</dbReference>
<evidence type="ECO:0000313" key="2">
    <source>
        <dbReference type="EMBL" id="VEA07455.1"/>
    </source>
</evidence>
<dbReference type="PANTHER" id="PTHR30411:SF9">
    <property type="entry name" value="MULTIFUNCTIONAL SER_THR-TRNA DEACYLASE PROXP-Y"/>
    <property type="match status" value="1"/>
</dbReference>
<dbReference type="InterPro" id="IPR044786">
    <property type="entry name" value="PROXY"/>
</dbReference>
<evidence type="ECO:0000313" key="3">
    <source>
        <dbReference type="Proteomes" id="UP000276345"/>
    </source>
</evidence>
<dbReference type="PANTHER" id="PTHR30411">
    <property type="entry name" value="CYTOPLASMIC PROTEIN"/>
    <property type="match status" value="1"/>
</dbReference>
<proteinExistence type="predicted"/>
<dbReference type="InterPro" id="IPR007214">
    <property type="entry name" value="YbaK/aa-tRNA-synth-assoc-dom"/>
</dbReference>
<feature type="domain" description="YbaK/aminoacyl-tRNA synthetase-associated" evidence="1">
    <location>
        <begin position="33"/>
        <end position="157"/>
    </location>
</feature>
<reference evidence="2 3" key="1">
    <citation type="submission" date="2018-12" db="EMBL/GenBank/DDBJ databases">
        <authorList>
            <consortium name="Pathogen Informatics"/>
        </authorList>
    </citation>
    <scope>NUCLEOTIDE SEQUENCE [LARGE SCALE GENOMIC DNA]</scope>
    <source>
        <strain evidence="2 3">NCTC7406</strain>
    </source>
</reference>
<accession>A0A447NVY9</accession>
<gene>
    <name evidence="2" type="ORF">NCTC7406_02996</name>
</gene>
<dbReference type="Pfam" id="PF04073">
    <property type="entry name" value="tRNA_edit"/>
    <property type="match status" value="1"/>
</dbReference>
<dbReference type="SUPFAM" id="SSF55826">
    <property type="entry name" value="YbaK/ProRS associated domain"/>
    <property type="match status" value="1"/>
</dbReference>
<dbReference type="InterPro" id="IPR036754">
    <property type="entry name" value="YbaK/aa-tRNA-synt-asso_dom_sf"/>
</dbReference>
<dbReference type="GO" id="GO:0002161">
    <property type="term" value="F:aminoacyl-tRNA deacylase activity"/>
    <property type="evidence" value="ECO:0007669"/>
    <property type="project" value="InterPro"/>
</dbReference>
<dbReference type="CDD" id="cd04336">
    <property type="entry name" value="YeaK"/>
    <property type="match status" value="1"/>
</dbReference>
<sequence>MAEMTEVAKGVATHQRLVALLTQENARYRVVNHEAVGKCEAVSEIRGTALGQGAKALVCKVKGNGVNQHVLAILAADQQADLSQLASHLGGLRASLASPAEVDMLTGCVFGAIPPFSFHPNLKLVADPLLFERFDEIAFNAGLLEKSVIMNTQDYLRIARPELAVFRRFQSSPTLSPLPPSRSNTDTTIMIKMAKNDAVIINASRNGGSYIIVSSGRQQ</sequence>
<evidence type="ECO:0000259" key="1">
    <source>
        <dbReference type="Pfam" id="PF04073"/>
    </source>
</evidence>
<dbReference type="Gene3D" id="3.90.960.10">
    <property type="entry name" value="YbaK/aminoacyl-tRNA synthetase-associated domain"/>
    <property type="match status" value="1"/>
</dbReference>
<name>A0A447NVY9_SALET</name>
<protein>
    <recommendedName>
        <fullName evidence="1">YbaK/aminoacyl-tRNA synthetase-associated domain-containing protein</fullName>
    </recommendedName>
</protein>